<comment type="caution">
    <text evidence="4">The sequence shown here is derived from an EMBL/GenBank/DDBJ whole genome shotgun (WGS) entry which is preliminary data.</text>
</comment>
<dbReference type="Gene3D" id="3.30.450.20">
    <property type="entry name" value="PAS domain"/>
    <property type="match status" value="1"/>
</dbReference>
<dbReference type="InterPro" id="IPR035965">
    <property type="entry name" value="PAS-like_dom_sf"/>
</dbReference>
<dbReference type="CDD" id="cd00082">
    <property type="entry name" value="HisKA"/>
    <property type="match status" value="1"/>
</dbReference>
<evidence type="ECO:0000313" key="5">
    <source>
        <dbReference type="Proteomes" id="UP000249123"/>
    </source>
</evidence>
<dbReference type="SMART" id="SM00387">
    <property type="entry name" value="HATPase_c"/>
    <property type="match status" value="1"/>
</dbReference>
<dbReference type="SUPFAM" id="SSF55785">
    <property type="entry name" value="PYP-like sensor domain (PAS domain)"/>
    <property type="match status" value="1"/>
</dbReference>
<dbReference type="SUPFAM" id="SSF55874">
    <property type="entry name" value="ATPase domain of HSP90 chaperone/DNA topoisomerase II/histidine kinase"/>
    <property type="match status" value="1"/>
</dbReference>
<dbReference type="Pfam" id="PF02518">
    <property type="entry name" value="HATPase_c"/>
    <property type="match status" value="1"/>
</dbReference>
<dbReference type="SMART" id="SM00091">
    <property type="entry name" value="PAS"/>
    <property type="match status" value="1"/>
</dbReference>
<dbReference type="InterPro" id="IPR036097">
    <property type="entry name" value="HisK_dim/P_sf"/>
</dbReference>
<dbReference type="EC" id="2.7.13.3" evidence="2"/>
<dbReference type="CDD" id="cd00130">
    <property type="entry name" value="PAS"/>
    <property type="match status" value="1"/>
</dbReference>
<gene>
    <name evidence="4" type="ORF">HY3_05275</name>
</gene>
<evidence type="ECO:0000256" key="2">
    <source>
        <dbReference type="ARBA" id="ARBA00012438"/>
    </source>
</evidence>
<evidence type="ECO:0000313" key="4">
    <source>
        <dbReference type="EMBL" id="RAN31011.1"/>
    </source>
</evidence>
<dbReference type="InterPro" id="IPR003661">
    <property type="entry name" value="HisK_dim/P_dom"/>
</dbReference>
<organism evidence="4 5">
    <name type="scientific">Hyphomonas pacifica</name>
    <dbReference type="NCBI Taxonomy" id="1280941"/>
    <lineage>
        <taxon>Bacteria</taxon>
        <taxon>Pseudomonadati</taxon>
        <taxon>Pseudomonadota</taxon>
        <taxon>Alphaproteobacteria</taxon>
        <taxon>Hyphomonadales</taxon>
        <taxon>Hyphomonadaceae</taxon>
        <taxon>Hyphomonas</taxon>
    </lineage>
</organism>
<dbReference type="Pfam" id="PF00512">
    <property type="entry name" value="HisKA"/>
    <property type="match status" value="1"/>
</dbReference>
<dbReference type="OrthoDB" id="9789238at2"/>
<dbReference type="InterPro" id="IPR013767">
    <property type="entry name" value="PAS_fold"/>
</dbReference>
<dbReference type="SUPFAM" id="SSF47384">
    <property type="entry name" value="Homodimeric domain of signal transducing histidine kinase"/>
    <property type="match status" value="1"/>
</dbReference>
<dbReference type="Gene3D" id="3.30.565.10">
    <property type="entry name" value="Histidine kinase-like ATPase, C-terminal domain"/>
    <property type="match status" value="1"/>
</dbReference>
<dbReference type="PRINTS" id="PR00344">
    <property type="entry name" value="BCTRLSENSOR"/>
</dbReference>
<accession>A0A062TSD2</accession>
<proteinExistence type="predicted"/>
<dbReference type="Pfam" id="PF00989">
    <property type="entry name" value="PAS"/>
    <property type="match status" value="1"/>
</dbReference>
<dbReference type="PANTHER" id="PTHR43547:SF2">
    <property type="entry name" value="HYBRID SIGNAL TRANSDUCTION HISTIDINE KINASE C"/>
    <property type="match status" value="1"/>
</dbReference>
<dbReference type="PANTHER" id="PTHR43547">
    <property type="entry name" value="TWO-COMPONENT HISTIDINE KINASE"/>
    <property type="match status" value="1"/>
</dbReference>
<accession>A0A328JTT7</accession>
<dbReference type="InterPro" id="IPR004358">
    <property type="entry name" value="Sig_transdc_His_kin-like_C"/>
</dbReference>
<dbReference type="InterPro" id="IPR005467">
    <property type="entry name" value="His_kinase_dom"/>
</dbReference>
<dbReference type="STRING" id="1280941.HY2_02440"/>
<dbReference type="InterPro" id="IPR003594">
    <property type="entry name" value="HATPase_dom"/>
</dbReference>
<evidence type="ECO:0000256" key="1">
    <source>
        <dbReference type="ARBA" id="ARBA00000085"/>
    </source>
</evidence>
<comment type="catalytic activity">
    <reaction evidence="1">
        <text>ATP + protein L-histidine = ADP + protein N-phospho-L-histidine.</text>
        <dbReference type="EC" id="2.7.13.3"/>
    </reaction>
</comment>
<dbReference type="EMBL" id="AWFB01000067">
    <property type="protein sequence ID" value="RAN31011.1"/>
    <property type="molecule type" value="Genomic_DNA"/>
</dbReference>
<dbReference type="InterPro" id="IPR036890">
    <property type="entry name" value="HATPase_C_sf"/>
</dbReference>
<dbReference type="Gene3D" id="1.10.287.130">
    <property type="match status" value="1"/>
</dbReference>
<dbReference type="GO" id="GO:0006355">
    <property type="term" value="P:regulation of DNA-templated transcription"/>
    <property type="evidence" value="ECO:0007669"/>
    <property type="project" value="InterPro"/>
</dbReference>
<dbReference type="InterPro" id="IPR000014">
    <property type="entry name" value="PAS"/>
</dbReference>
<name>A0A062TSD2_9PROT</name>
<dbReference type="RefSeq" id="WP_034826798.1">
    <property type="nucleotide sequence ID" value="NZ_AWFA01000023.1"/>
</dbReference>
<dbReference type="SMART" id="SM00388">
    <property type="entry name" value="HisKA"/>
    <property type="match status" value="1"/>
</dbReference>
<keyword evidence="3" id="KW-0597">Phosphoprotein</keyword>
<dbReference type="Proteomes" id="UP000249123">
    <property type="component" value="Unassembled WGS sequence"/>
</dbReference>
<dbReference type="AlphaFoldDB" id="A0A062TSD2"/>
<dbReference type="PROSITE" id="PS50109">
    <property type="entry name" value="HIS_KIN"/>
    <property type="match status" value="1"/>
</dbReference>
<evidence type="ECO:0000256" key="3">
    <source>
        <dbReference type="ARBA" id="ARBA00022553"/>
    </source>
</evidence>
<dbReference type="GO" id="GO:0000155">
    <property type="term" value="F:phosphorelay sensor kinase activity"/>
    <property type="evidence" value="ECO:0007669"/>
    <property type="project" value="InterPro"/>
</dbReference>
<keyword evidence="5" id="KW-1185">Reference proteome</keyword>
<reference evidence="4 5" key="1">
    <citation type="submission" date="2013-04" db="EMBL/GenBank/DDBJ databases">
        <title>Hyphomonas sp. T24B3 Genome Sequencing.</title>
        <authorList>
            <person name="Lai Q."/>
            <person name="Shao Z."/>
        </authorList>
    </citation>
    <scope>NUCLEOTIDE SEQUENCE [LARGE SCALE GENOMIC DNA]</scope>
    <source>
        <strain evidence="4 5">T24B3</strain>
    </source>
</reference>
<sequence>MATNTSLSPPRLGDLSPIALILVDERRRIVEVNAACESLLQLSRRAMKGKPLSEIVYHDSPVFELLDRAQRTVGDIAAPGTPVSGPGLLSRQICDIWVRSTDDNGYMIALCEAATRDANDSAAGVAGFGRILGHEVKNPLGGIIGAAQLLERHGVDGQAELLEIIKEEARRIERLVNRLSAFELFSAPQMEPFNIHAVLDRVLASEQAAMGAQVEFKRDFDPSLPHLMGDSDHLQQAFQNLIRNAAEAASEEGASGKVTVRTSYAAGLSFRQARLGSGLRRAMLVSVEDNGRGIPRHRQGTIFEVFQSSKSGARGLGLSIVKEVITAHGGQIRVDSVPGSTRFAVLLPLGTEEKVHG</sequence>
<protein>
    <recommendedName>
        <fullName evidence="2">histidine kinase</fullName>
        <ecNumber evidence="2">2.7.13.3</ecNumber>
    </recommendedName>
</protein>
<dbReference type="eggNOG" id="COG3852">
    <property type="taxonomic scope" value="Bacteria"/>
</dbReference>